<dbReference type="EMBL" id="MU276190">
    <property type="protein sequence ID" value="KAI0040511.1"/>
    <property type="molecule type" value="Genomic_DNA"/>
</dbReference>
<organism evidence="1 2">
    <name type="scientific">Auriscalpium vulgare</name>
    <dbReference type="NCBI Taxonomy" id="40419"/>
    <lineage>
        <taxon>Eukaryota</taxon>
        <taxon>Fungi</taxon>
        <taxon>Dikarya</taxon>
        <taxon>Basidiomycota</taxon>
        <taxon>Agaricomycotina</taxon>
        <taxon>Agaricomycetes</taxon>
        <taxon>Russulales</taxon>
        <taxon>Auriscalpiaceae</taxon>
        <taxon>Auriscalpium</taxon>
    </lineage>
</organism>
<comment type="caution">
    <text evidence="1">The sequence shown here is derived from an EMBL/GenBank/DDBJ whole genome shotgun (WGS) entry which is preliminary data.</text>
</comment>
<gene>
    <name evidence="1" type="ORF">FA95DRAFT_865053</name>
</gene>
<dbReference type="Proteomes" id="UP000814033">
    <property type="component" value="Unassembled WGS sequence"/>
</dbReference>
<reference evidence="1" key="1">
    <citation type="submission" date="2021-02" db="EMBL/GenBank/DDBJ databases">
        <authorList>
            <consortium name="DOE Joint Genome Institute"/>
            <person name="Ahrendt S."/>
            <person name="Looney B.P."/>
            <person name="Miyauchi S."/>
            <person name="Morin E."/>
            <person name="Drula E."/>
            <person name="Courty P.E."/>
            <person name="Chicoki N."/>
            <person name="Fauchery L."/>
            <person name="Kohler A."/>
            <person name="Kuo A."/>
            <person name="Labutti K."/>
            <person name="Pangilinan J."/>
            <person name="Lipzen A."/>
            <person name="Riley R."/>
            <person name="Andreopoulos W."/>
            <person name="He G."/>
            <person name="Johnson J."/>
            <person name="Barry K.W."/>
            <person name="Grigoriev I.V."/>
            <person name="Nagy L."/>
            <person name="Hibbett D."/>
            <person name="Henrissat B."/>
            <person name="Matheny P.B."/>
            <person name="Labbe J."/>
            <person name="Martin F."/>
        </authorList>
    </citation>
    <scope>NUCLEOTIDE SEQUENCE</scope>
    <source>
        <strain evidence="1">FP105234-sp</strain>
    </source>
</reference>
<reference evidence="1" key="2">
    <citation type="journal article" date="2022" name="New Phytol.">
        <title>Evolutionary transition to the ectomycorrhizal habit in the genomes of a hyperdiverse lineage of mushroom-forming fungi.</title>
        <authorList>
            <person name="Looney B."/>
            <person name="Miyauchi S."/>
            <person name="Morin E."/>
            <person name="Drula E."/>
            <person name="Courty P.E."/>
            <person name="Kohler A."/>
            <person name="Kuo A."/>
            <person name="LaButti K."/>
            <person name="Pangilinan J."/>
            <person name="Lipzen A."/>
            <person name="Riley R."/>
            <person name="Andreopoulos W."/>
            <person name="He G."/>
            <person name="Johnson J."/>
            <person name="Nolan M."/>
            <person name="Tritt A."/>
            <person name="Barry K.W."/>
            <person name="Grigoriev I.V."/>
            <person name="Nagy L.G."/>
            <person name="Hibbett D."/>
            <person name="Henrissat B."/>
            <person name="Matheny P.B."/>
            <person name="Labbe J."/>
            <person name="Martin F.M."/>
        </authorList>
    </citation>
    <scope>NUCLEOTIDE SEQUENCE</scope>
    <source>
        <strain evidence="1">FP105234-sp</strain>
    </source>
</reference>
<evidence type="ECO:0000313" key="2">
    <source>
        <dbReference type="Proteomes" id="UP000814033"/>
    </source>
</evidence>
<name>A0ACB8R8Q6_9AGAM</name>
<keyword evidence="2" id="KW-1185">Reference proteome</keyword>
<accession>A0ACB8R8Q6</accession>
<protein>
    <submittedName>
        <fullName evidence="1">Uncharacterized protein</fullName>
    </submittedName>
</protein>
<proteinExistence type="predicted"/>
<sequence length="150" mass="17164">MLSLLGIKAVLCLNFKIRVERFDRDRTGHFYDRELVVKYVGEFNNEYSDKQLHNHLEEICDFIRHHVDQNHTILICGTYPDVTAAIAALILMFTKKILGYTYKPMSPAEALASINVQSGRPSDQHLSIPVSLERAINIFVESKFKNPRSG</sequence>
<evidence type="ECO:0000313" key="1">
    <source>
        <dbReference type="EMBL" id="KAI0040511.1"/>
    </source>
</evidence>